<organism evidence="1 2">
    <name type="scientific">Delftia acidovorans</name>
    <name type="common">Pseudomonas acidovorans</name>
    <name type="synonym">Comamonas acidovorans</name>
    <dbReference type="NCBI Taxonomy" id="80866"/>
    <lineage>
        <taxon>Bacteria</taxon>
        <taxon>Pseudomonadati</taxon>
        <taxon>Pseudomonadota</taxon>
        <taxon>Betaproteobacteria</taxon>
        <taxon>Burkholderiales</taxon>
        <taxon>Comamonadaceae</taxon>
        <taxon>Delftia</taxon>
    </lineage>
</organism>
<protein>
    <submittedName>
        <fullName evidence="1">Uncharacterized protein</fullName>
    </submittedName>
</protein>
<accession>A0A7T2W1E5</accession>
<gene>
    <name evidence="1" type="ORF">I6G66_09870</name>
</gene>
<dbReference type="AlphaFoldDB" id="A0A7T2W1E5"/>
<proteinExistence type="predicted"/>
<sequence length="58" mass="6298">MSDSTETDEPNQAAMRDIYATMIALDALLQAAQSNPVPACHVRQLLQPALRSLDRATS</sequence>
<evidence type="ECO:0000313" key="1">
    <source>
        <dbReference type="EMBL" id="QPS10273.1"/>
    </source>
</evidence>
<reference evidence="1 2" key="1">
    <citation type="submission" date="2020-12" db="EMBL/GenBank/DDBJ databases">
        <title>FDA dAtabase for Regulatory Grade micrObial Sequences (FDA-ARGOS): Supporting development and validation of Infectious Disease Dx tests.</title>
        <authorList>
            <person name="Sproer C."/>
            <person name="Gronow S."/>
            <person name="Severitt S."/>
            <person name="Schroder I."/>
            <person name="Tallon L."/>
            <person name="Sadzewicz L."/>
            <person name="Zhao X."/>
            <person name="Boylan J."/>
            <person name="Ott S."/>
            <person name="Bowen H."/>
            <person name="Vavikolanu K."/>
            <person name="Mehta A."/>
            <person name="Aluvathingal J."/>
            <person name="Nadendla S."/>
            <person name="Lowell S."/>
            <person name="Myers T."/>
            <person name="Yan Y."/>
            <person name="Sichtig H."/>
        </authorList>
    </citation>
    <scope>NUCLEOTIDE SEQUENCE [LARGE SCALE GENOMIC DNA]</scope>
    <source>
        <strain evidence="1 2">FDAARGOS_909</strain>
    </source>
</reference>
<name>A0A7T2W1E5_DELAC</name>
<dbReference type="RefSeq" id="WP_197956827.1">
    <property type="nucleotide sequence ID" value="NZ_CP065668.1"/>
</dbReference>
<dbReference type="Proteomes" id="UP000594778">
    <property type="component" value="Chromosome"/>
</dbReference>
<evidence type="ECO:0000313" key="2">
    <source>
        <dbReference type="Proteomes" id="UP000594778"/>
    </source>
</evidence>
<dbReference type="EMBL" id="CP065668">
    <property type="protein sequence ID" value="QPS10273.1"/>
    <property type="molecule type" value="Genomic_DNA"/>
</dbReference>